<dbReference type="GO" id="GO:0030674">
    <property type="term" value="F:protein-macromolecule adaptor activity"/>
    <property type="evidence" value="ECO:0007669"/>
    <property type="project" value="TreeGrafter"/>
</dbReference>
<dbReference type="GO" id="GO:0034271">
    <property type="term" value="C:phosphatidylinositol 3-kinase complex, class III, type I"/>
    <property type="evidence" value="ECO:0007669"/>
    <property type="project" value="TreeGrafter"/>
</dbReference>
<organism evidence="4 5">
    <name type="scientific">Rotaria sordida</name>
    <dbReference type="NCBI Taxonomy" id="392033"/>
    <lineage>
        <taxon>Eukaryota</taxon>
        <taxon>Metazoa</taxon>
        <taxon>Spiralia</taxon>
        <taxon>Gnathifera</taxon>
        <taxon>Rotifera</taxon>
        <taxon>Eurotatoria</taxon>
        <taxon>Bdelloidea</taxon>
        <taxon>Philodinida</taxon>
        <taxon>Philodinidae</taxon>
        <taxon>Rotaria</taxon>
    </lineage>
</organism>
<feature type="compositionally biased region" description="Low complexity" evidence="2">
    <location>
        <begin position="125"/>
        <end position="143"/>
    </location>
</feature>
<accession>A0A819S9X6</accession>
<feature type="compositionally biased region" description="Polar residues" evidence="2">
    <location>
        <begin position="392"/>
        <end position="418"/>
    </location>
</feature>
<comment type="caution">
    <text evidence="4">The sequence shown here is derived from an EMBL/GenBank/DDBJ whole genome shotgun (WGS) entry which is preliminary data.</text>
</comment>
<feature type="region of interest" description="Disordered" evidence="2">
    <location>
        <begin position="124"/>
        <end position="186"/>
    </location>
</feature>
<feature type="compositionally biased region" description="Basic and acidic residues" evidence="2">
    <location>
        <begin position="344"/>
        <end position="391"/>
    </location>
</feature>
<feature type="compositionally biased region" description="Basic and acidic residues" evidence="2">
    <location>
        <begin position="242"/>
        <end position="272"/>
    </location>
</feature>
<reference evidence="4" key="1">
    <citation type="submission" date="2021-02" db="EMBL/GenBank/DDBJ databases">
        <authorList>
            <person name="Nowell W R."/>
        </authorList>
    </citation>
    <scope>NUCLEOTIDE SEQUENCE</scope>
</reference>
<dbReference type="Gene3D" id="3.40.50.300">
    <property type="entry name" value="P-loop containing nucleotide triphosphate hydrolases"/>
    <property type="match status" value="1"/>
</dbReference>
<dbReference type="SMART" id="SM00382">
    <property type="entry name" value="AAA"/>
    <property type="match status" value="1"/>
</dbReference>
<evidence type="ECO:0000256" key="1">
    <source>
        <dbReference type="SAM" id="Coils"/>
    </source>
</evidence>
<dbReference type="PANTHER" id="PTHR12768">
    <property type="entry name" value="BECLIN 1"/>
    <property type="match status" value="1"/>
</dbReference>
<evidence type="ECO:0000256" key="2">
    <source>
        <dbReference type="SAM" id="MobiDB-lite"/>
    </source>
</evidence>
<feature type="compositionally biased region" description="Basic and acidic residues" evidence="2">
    <location>
        <begin position="223"/>
        <end position="232"/>
    </location>
</feature>
<dbReference type="InterPro" id="IPR003959">
    <property type="entry name" value="ATPase_AAA_core"/>
</dbReference>
<feature type="coiled-coil region" evidence="1">
    <location>
        <begin position="915"/>
        <end position="949"/>
    </location>
</feature>
<dbReference type="CDD" id="cd19481">
    <property type="entry name" value="RecA-like_protease"/>
    <property type="match status" value="1"/>
</dbReference>
<dbReference type="GO" id="GO:0034272">
    <property type="term" value="C:phosphatidylinositol 3-kinase complex, class III, type II"/>
    <property type="evidence" value="ECO:0007669"/>
    <property type="project" value="TreeGrafter"/>
</dbReference>
<feature type="compositionally biased region" description="Basic and acidic residues" evidence="2">
    <location>
        <begin position="144"/>
        <end position="172"/>
    </location>
</feature>
<feature type="compositionally biased region" description="Basic and acidic residues" evidence="2">
    <location>
        <begin position="9"/>
        <end position="81"/>
    </location>
</feature>
<dbReference type="GO" id="GO:0000407">
    <property type="term" value="C:phagophore assembly site"/>
    <property type="evidence" value="ECO:0007669"/>
    <property type="project" value="TreeGrafter"/>
</dbReference>
<dbReference type="InterPro" id="IPR003593">
    <property type="entry name" value="AAA+_ATPase"/>
</dbReference>
<proteinExistence type="predicted"/>
<evidence type="ECO:0000313" key="5">
    <source>
        <dbReference type="Proteomes" id="UP000663836"/>
    </source>
</evidence>
<dbReference type="Proteomes" id="UP000663836">
    <property type="component" value="Unassembled WGS sequence"/>
</dbReference>
<sequence>LSNAQKNLTDSEKFRDQKRQDHKTAQDNKKKAEDKLNEEKGTLKTKQDELKTQKDEVEKVTKKVNDQEKLVTNTETRHKQLSDQVTKIQSEKETKTKEIDKKKGEIVNQQKKINTIKTTLKELQNKQTTNTSKQTTTSNQLTNLKEEHNKKITEHKKQFDDIEKDKKDRETIKNQIQDKQNELNKKEQELTKKLSEENNINGKIENNRQNLTMISKSIGELKSDLREQKDNQDNINKQKSKKEHELQTTKSTIDRYENEIERNENDRRRYDRDLNIKQHDLNEKQRDHQQLKYNLDQHQYEISSKKSEIIYYEQNKTNLDVDLTKNRNQIKEFDGKIKDVSKKIDKEEKSKQNAEQQLKDAERDTRSTKRELEKLEKNFNDVEKRHNESNNRHSQAINDLTTARNDKSSTSNKLTENQRFVGIRESKVQHIAHSVALKRTEMSEYKDRQGLNNQIDVEEENQTKDSCGIVNLDKQCLKTIRDKFDEIYEGRDRDDDDLKDEYIEKLIDELGLIHDQTSTDYLNICVSGSTEEYAEQGIKNRLRIDKEIMKLIPTDEIQPDPIIDPQISSNPTVSSKQIEEQKVSSLDKIICIIHQKSTKVEVDDFLRDFLFRQVNQKSNTSSDSNIVQPICDGTIHPLSQGSLLDLFIRQQMLDRGTVTFINSQTKYRLVESISLTDEFESWTFDHFHGLLDFWLAIDSNSKTNFPSPWTLNPDAYIDYIIVTPLTSADDDPSGKQSERPSTKSLENFIRDICRIEANGMFNIWYKALTTEENIATYAHLTNLNQKEWDRIGRLPMNALKTIKFYVNQEKQMVEERKTKKNSEEKTIDNKSYSKAEIRANLHMIKLYFNRQLEDKDGIEIIPRLDAYCVDTAFQEMREEGYEDDGLFDEMKLFFQPLTVTEKELIINKNTLSTLYKEQVAAEKKLKAEIEKLKKRSTEKDEQINKLSNEIEQIIMKRATKFLQYQAELNKEENESISKQFELNNIWEVSDQQWDEEINSKKEIRPEYEKELQAIEKDRKHNEDLLKIIQKNLSADYMIIDRRLVKPHRGFIMYGPPGTGKSVIMSKLAKKIGIAMLGPPLAAGELERPLVGQSEAIILDLCMRGNRLPHLMCCVSIDEIDSLAPKRDEDSSEGKVAKISVLLSVIEGIKDVSNLMFFSATNRLHMMDEAFLRRMSGKFFVGRPSADARKRILDGIPKTILQPHIIKKLATATTNFSGAALKSLTSAITVHYIAEKRREENYEMTEEETLILADRTARQYQLYLGLDTLPRLLLQNLDDQRQLSKMNTENQQNPSVNPTIVTTQSCLPPRPTFSTILETKTVGEQVSPGNNISVTPSARFHLTDQYRFTGKIIISFQDRCVRMEMIQTNNKRHVIEDKLIETEQSLQQLLERITSYGNDRNVQLLQLIDLNLLSSKGAHEEKKIFETLKERYDECMEYKRSMIIYDLDSLIGVNKSESESSMGTSVSSSVVNQSIYIYVTSRFREAKVEAPRTDQKLTIERWAIAVIRDPFLLKKFTADVDFTLTDEQLNEEKEEQRRATDILLCAKCKDHYIEIENKMGACNYHDGFVYDNLTLDLIKHKTSEVIEILNREEYIAFNEPKRKDEMDRQKGRFKYICCHGTVQIGGGFNGCKKGKHGFGKMKKINQRVDSMEKDVINMWEMACFDNTEYNRRLTNLIETRKKPQPT</sequence>
<dbReference type="Pfam" id="PF00004">
    <property type="entry name" value="AAA"/>
    <property type="match status" value="1"/>
</dbReference>
<dbReference type="GO" id="GO:0045324">
    <property type="term" value="P:late endosome to vacuole transport"/>
    <property type="evidence" value="ECO:0007669"/>
    <property type="project" value="TreeGrafter"/>
</dbReference>
<feature type="non-terminal residue" evidence="4">
    <location>
        <position position="1"/>
    </location>
</feature>
<dbReference type="GO" id="GO:0006995">
    <property type="term" value="P:cellular response to nitrogen starvation"/>
    <property type="evidence" value="ECO:0007669"/>
    <property type="project" value="TreeGrafter"/>
</dbReference>
<dbReference type="InterPro" id="IPR007243">
    <property type="entry name" value="Atg6/Beclin"/>
</dbReference>
<gene>
    <name evidence="4" type="ORF">JBS370_LOCUS29317</name>
</gene>
<feature type="region of interest" description="Disordered" evidence="2">
    <location>
        <begin position="223"/>
        <end position="272"/>
    </location>
</feature>
<dbReference type="Gene3D" id="1.10.8.60">
    <property type="match status" value="1"/>
</dbReference>
<dbReference type="GO" id="GO:0005524">
    <property type="term" value="F:ATP binding"/>
    <property type="evidence" value="ECO:0007669"/>
    <property type="project" value="InterPro"/>
</dbReference>
<dbReference type="EMBL" id="CAJOBD010006256">
    <property type="protein sequence ID" value="CAF4056067.1"/>
    <property type="molecule type" value="Genomic_DNA"/>
</dbReference>
<evidence type="ECO:0000259" key="3">
    <source>
        <dbReference type="SMART" id="SM00382"/>
    </source>
</evidence>
<dbReference type="InterPro" id="IPR027417">
    <property type="entry name" value="P-loop_NTPase"/>
</dbReference>
<dbReference type="GO" id="GO:0016887">
    <property type="term" value="F:ATP hydrolysis activity"/>
    <property type="evidence" value="ECO:0007669"/>
    <property type="project" value="InterPro"/>
</dbReference>
<dbReference type="SUPFAM" id="SSF52540">
    <property type="entry name" value="P-loop containing nucleoside triphosphate hydrolases"/>
    <property type="match status" value="1"/>
</dbReference>
<dbReference type="PANTHER" id="PTHR12768:SF4">
    <property type="entry name" value="BECLIN-1"/>
    <property type="match status" value="1"/>
</dbReference>
<dbReference type="GO" id="GO:0043548">
    <property type="term" value="F:phosphatidylinositol 3-kinase binding"/>
    <property type="evidence" value="ECO:0007669"/>
    <property type="project" value="TreeGrafter"/>
</dbReference>
<name>A0A819S9X6_9BILA</name>
<feature type="region of interest" description="Disordered" evidence="2">
    <location>
        <begin position="1"/>
        <end position="97"/>
    </location>
</feature>
<protein>
    <recommendedName>
        <fullName evidence="3">AAA+ ATPase domain-containing protein</fullName>
    </recommendedName>
</protein>
<dbReference type="GO" id="GO:0000045">
    <property type="term" value="P:autophagosome assembly"/>
    <property type="evidence" value="ECO:0007669"/>
    <property type="project" value="TreeGrafter"/>
</dbReference>
<keyword evidence="1" id="KW-0175">Coiled coil</keyword>
<feature type="region of interest" description="Disordered" evidence="2">
    <location>
        <begin position="344"/>
        <end position="418"/>
    </location>
</feature>
<evidence type="ECO:0000313" key="4">
    <source>
        <dbReference type="EMBL" id="CAF4056067.1"/>
    </source>
</evidence>
<feature type="domain" description="AAA+ ATPase" evidence="3">
    <location>
        <begin position="1046"/>
        <end position="1184"/>
    </location>
</feature>
<dbReference type="GO" id="GO:0000423">
    <property type="term" value="P:mitophagy"/>
    <property type="evidence" value="ECO:0007669"/>
    <property type="project" value="TreeGrafter"/>
</dbReference>